<dbReference type="EMBL" id="ANJW01000085">
    <property type="protein sequence ID" value="EPC58478.1"/>
    <property type="molecule type" value="Genomic_DNA"/>
</dbReference>
<evidence type="ECO:0000313" key="2">
    <source>
        <dbReference type="Proteomes" id="UP000014316"/>
    </source>
</evidence>
<dbReference type="Proteomes" id="UP000014316">
    <property type="component" value="Unassembled WGS sequence"/>
</dbReference>
<reference evidence="1 2" key="1">
    <citation type="journal article" date="2013" name="PLoS ONE">
        <title>Lactobacillus paracasei comparative genomics: towards species pan-genome definition and exploitation of diversity.</title>
        <authorList>
            <person name="Smokvina T."/>
            <person name="Wels M."/>
            <person name="Polka J."/>
            <person name="Chervaux C."/>
            <person name="Brisse S."/>
            <person name="Boekhorst J."/>
            <person name="van Hylckama Vlieg J.E."/>
            <person name="Siezen R.J."/>
        </authorList>
    </citation>
    <scope>NUCLEOTIDE SEQUENCE [LARGE SCALE GENOMIC DNA]</scope>
    <source>
        <strain evidence="1 2">Lpp123</strain>
    </source>
</reference>
<dbReference type="PANTHER" id="PTHR39639">
    <property type="entry name" value="CHROMOSOME 16, WHOLE GENOME SHOTGUN SEQUENCE"/>
    <property type="match status" value="1"/>
</dbReference>
<organism evidence="1 2">
    <name type="scientific">Lacticaseibacillus paracasei subsp. paracasei Lpp123</name>
    <dbReference type="NCBI Taxonomy" id="1256201"/>
    <lineage>
        <taxon>Bacteria</taxon>
        <taxon>Bacillati</taxon>
        <taxon>Bacillota</taxon>
        <taxon>Bacilli</taxon>
        <taxon>Lactobacillales</taxon>
        <taxon>Lactobacillaceae</taxon>
        <taxon>Lacticaseibacillus</taxon>
    </lineage>
</organism>
<dbReference type="AlphaFoldDB" id="A0A829GL99"/>
<accession>A0A829GL99</accession>
<evidence type="ECO:0000313" key="1">
    <source>
        <dbReference type="EMBL" id="EPC58478.1"/>
    </source>
</evidence>
<comment type="caution">
    <text evidence="1">The sequence shown here is derived from an EMBL/GenBank/DDBJ whole genome shotgun (WGS) entry which is preliminary data.</text>
</comment>
<sequence length="278" mass="31996">MGVLRNPEKNDLQVFPSLELVSTKFLPSLQGKTWDKEQNIGEELRRIFKRRKLSFIIVDGSNNNSIKYELFQRLNTNGLALKPQEIRNVSVLMSSRKMFEAINEMNADSNFQRIYKLTPKKKEEQEDKDAVSAFVVMQTLGDSVVNSGEDISSYLTERLTQISPQIGSDELEEIKMKFKEASLILASLFGENAFQKWGESKQKYYGPCLRSIFEVLFPLIANNLELFRNNSELLVSIQKEISNRKEYKEATKRGARAIVRFSKLLKLSEIIANESKKH</sequence>
<proteinExistence type="predicted"/>
<protein>
    <submittedName>
        <fullName evidence="1">Uncharacterized protein</fullName>
    </submittedName>
</protein>
<gene>
    <name evidence="1" type="ORF">Lpp123_01569</name>
</gene>
<dbReference type="PANTHER" id="PTHR39639:SF1">
    <property type="entry name" value="DUF262 DOMAIN-CONTAINING PROTEIN"/>
    <property type="match status" value="1"/>
</dbReference>
<name>A0A829GL99_LACPA</name>